<name>A0A9N9EDB1_9GLOM</name>
<dbReference type="AlphaFoldDB" id="A0A9N9EDB1"/>
<feature type="non-terminal residue" evidence="1">
    <location>
        <position position="1"/>
    </location>
</feature>
<gene>
    <name evidence="1" type="ORF">PBRASI_LOCUS11505</name>
</gene>
<dbReference type="Proteomes" id="UP000789739">
    <property type="component" value="Unassembled WGS sequence"/>
</dbReference>
<protein>
    <submittedName>
        <fullName evidence="1">7598_t:CDS:1</fullName>
    </submittedName>
</protein>
<evidence type="ECO:0000313" key="2">
    <source>
        <dbReference type="Proteomes" id="UP000789739"/>
    </source>
</evidence>
<organism evidence="1 2">
    <name type="scientific">Paraglomus brasilianum</name>
    <dbReference type="NCBI Taxonomy" id="144538"/>
    <lineage>
        <taxon>Eukaryota</taxon>
        <taxon>Fungi</taxon>
        <taxon>Fungi incertae sedis</taxon>
        <taxon>Mucoromycota</taxon>
        <taxon>Glomeromycotina</taxon>
        <taxon>Glomeromycetes</taxon>
        <taxon>Paraglomerales</taxon>
        <taxon>Paraglomeraceae</taxon>
        <taxon>Paraglomus</taxon>
    </lineage>
</organism>
<evidence type="ECO:0000313" key="1">
    <source>
        <dbReference type="EMBL" id="CAG8675166.1"/>
    </source>
</evidence>
<keyword evidence="2" id="KW-1185">Reference proteome</keyword>
<reference evidence="1" key="1">
    <citation type="submission" date="2021-06" db="EMBL/GenBank/DDBJ databases">
        <authorList>
            <person name="Kallberg Y."/>
            <person name="Tangrot J."/>
            <person name="Rosling A."/>
        </authorList>
    </citation>
    <scope>NUCLEOTIDE SEQUENCE</scope>
    <source>
        <strain evidence="1">BR232B</strain>
    </source>
</reference>
<proteinExistence type="predicted"/>
<comment type="caution">
    <text evidence="1">The sequence shown here is derived from an EMBL/GenBank/DDBJ whole genome shotgun (WGS) entry which is preliminary data.</text>
</comment>
<accession>A0A9N9EDB1</accession>
<sequence length="48" mass="5317">NAIQEIIHIIEKIESNELEAQVFQRNNTCLQLPLAGTTPTPQTSLGKN</sequence>
<dbReference type="EMBL" id="CAJVPI010005713">
    <property type="protein sequence ID" value="CAG8675166.1"/>
    <property type="molecule type" value="Genomic_DNA"/>
</dbReference>